<evidence type="ECO:0000256" key="2">
    <source>
        <dbReference type="SAM" id="SignalP"/>
    </source>
</evidence>
<keyword evidence="2" id="KW-0732">Signal</keyword>
<feature type="chain" id="PRO_5009584080" description="DUF916 domain-containing protein" evidence="2">
    <location>
        <begin position="28"/>
        <end position="305"/>
    </location>
</feature>
<name>A0A1G2QEK3_9BACT</name>
<dbReference type="EMBL" id="MHTH01000006">
    <property type="protein sequence ID" value="OHA59025.1"/>
    <property type="molecule type" value="Genomic_DNA"/>
</dbReference>
<keyword evidence="1" id="KW-0472">Membrane</keyword>
<keyword evidence="1" id="KW-0812">Transmembrane</keyword>
<feature type="signal peptide" evidence="2">
    <location>
        <begin position="1"/>
        <end position="27"/>
    </location>
</feature>
<dbReference type="STRING" id="1802436.A2370_00700"/>
<evidence type="ECO:0008006" key="5">
    <source>
        <dbReference type="Google" id="ProtNLM"/>
    </source>
</evidence>
<accession>A0A1G2QEK3</accession>
<proteinExistence type="predicted"/>
<evidence type="ECO:0000313" key="4">
    <source>
        <dbReference type="Proteomes" id="UP000176222"/>
    </source>
</evidence>
<dbReference type="Proteomes" id="UP000176222">
    <property type="component" value="Unassembled WGS sequence"/>
</dbReference>
<feature type="transmembrane region" description="Helical" evidence="1">
    <location>
        <begin position="281"/>
        <end position="299"/>
    </location>
</feature>
<evidence type="ECO:0000256" key="1">
    <source>
        <dbReference type="SAM" id="Phobius"/>
    </source>
</evidence>
<sequence length="305" mass="34167">MFSSCFKKIVIISLFCLCPMAFTQALAVALPQTAGTFSIAPARKEIRLAPGQSQTVNLRLANFLGQEKTFSLGVSNLLPQAYGQEGFITTTSTGPFSFSNLVSFSAGSKKVANGQEVIMPVKITIPFDWPATSVIGLVTVGTDSETDNLHNARLNTSAGALFLIRVNGQTREEGQIEKFSLLDSWYQTWGEKTRLQVAYKNSGNVHLNPYGAVYLKSFYGRKLASKYLEPWFVLPRSIRLREVELSPLWLPGIYRADLFLNLGYQNQLIDRSFYFAVLPNWWQTLILLTSFLLVLRAVFKLRKNV</sequence>
<protein>
    <recommendedName>
        <fullName evidence="5">DUF916 domain-containing protein</fullName>
    </recommendedName>
</protein>
<reference evidence="3 4" key="1">
    <citation type="journal article" date="2016" name="Nat. Commun.">
        <title>Thousands of microbial genomes shed light on interconnected biogeochemical processes in an aquifer system.</title>
        <authorList>
            <person name="Anantharaman K."/>
            <person name="Brown C.T."/>
            <person name="Hug L.A."/>
            <person name="Sharon I."/>
            <person name="Castelle C.J."/>
            <person name="Probst A.J."/>
            <person name="Thomas B.C."/>
            <person name="Singh A."/>
            <person name="Wilkins M.J."/>
            <person name="Karaoz U."/>
            <person name="Brodie E.L."/>
            <person name="Williams K.H."/>
            <person name="Hubbard S.S."/>
            <person name="Banfield J.F."/>
        </authorList>
    </citation>
    <scope>NUCLEOTIDE SEQUENCE [LARGE SCALE GENOMIC DNA]</scope>
</reference>
<evidence type="ECO:0000313" key="3">
    <source>
        <dbReference type="EMBL" id="OHA59025.1"/>
    </source>
</evidence>
<keyword evidence="1" id="KW-1133">Transmembrane helix</keyword>
<organism evidence="3 4">
    <name type="scientific">Candidatus Vogelbacteria bacterium RIFOXYB1_FULL_42_16</name>
    <dbReference type="NCBI Taxonomy" id="1802436"/>
    <lineage>
        <taxon>Bacteria</taxon>
        <taxon>Candidatus Vogeliibacteriota</taxon>
    </lineage>
</organism>
<gene>
    <name evidence="3" type="ORF">A2370_00700</name>
</gene>
<comment type="caution">
    <text evidence="3">The sequence shown here is derived from an EMBL/GenBank/DDBJ whole genome shotgun (WGS) entry which is preliminary data.</text>
</comment>
<dbReference type="AlphaFoldDB" id="A0A1G2QEK3"/>